<evidence type="ECO:0000313" key="3">
    <source>
        <dbReference type="Proteomes" id="UP000479710"/>
    </source>
</evidence>
<proteinExistence type="predicted"/>
<protein>
    <submittedName>
        <fullName evidence="2">Uncharacterized protein</fullName>
    </submittedName>
</protein>
<keyword evidence="3" id="KW-1185">Reference proteome</keyword>
<evidence type="ECO:0000313" key="2">
    <source>
        <dbReference type="EMBL" id="KAF0889660.1"/>
    </source>
</evidence>
<dbReference type="AlphaFoldDB" id="A0A6G1BNY3"/>
<sequence>MEIKKQEKIAAARSSPLRSAGERATKKKIKKQQKIAAVCASLQCGQRSDEGNQETCGGEDNRAA</sequence>
<dbReference type="Proteomes" id="UP000479710">
    <property type="component" value="Unassembled WGS sequence"/>
</dbReference>
<dbReference type="EMBL" id="SPHZ02000012">
    <property type="protein sequence ID" value="KAF0889660.1"/>
    <property type="molecule type" value="Genomic_DNA"/>
</dbReference>
<accession>A0A6G1BNY3</accession>
<reference evidence="2 3" key="1">
    <citation type="submission" date="2019-11" db="EMBL/GenBank/DDBJ databases">
        <title>Whole genome sequence of Oryza granulata.</title>
        <authorList>
            <person name="Li W."/>
        </authorList>
    </citation>
    <scope>NUCLEOTIDE SEQUENCE [LARGE SCALE GENOMIC DNA]</scope>
    <source>
        <strain evidence="3">cv. Menghai</strain>
        <tissue evidence="2">Leaf</tissue>
    </source>
</reference>
<gene>
    <name evidence="2" type="ORF">E2562_030141</name>
</gene>
<comment type="caution">
    <text evidence="2">The sequence shown here is derived from an EMBL/GenBank/DDBJ whole genome shotgun (WGS) entry which is preliminary data.</text>
</comment>
<organism evidence="2 3">
    <name type="scientific">Oryza meyeriana var. granulata</name>
    <dbReference type="NCBI Taxonomy" id="110450"/>
    <lineage>
        <taxon>Eukaryota</taxon>
        <taxon>Viridiplantae</taxon>
        <taxon>Streptophyta</taxon>
        <taxon>Embryophyta</taxon>
        <taxon>Tracheophyta</taxon>
        <taxon>Spermatophyta</taxon>
        <taxon>Magnoliopsida</taxon>
        <taxon>Liliopsida</taxon>
        <taxon>Poales</taxon>
        <taxon>Poaceae</taxon>
        <taxon>BOP clade</taxon>
        <taxon>Oryzoideae</taxon>
        <taxon>Oryzeae</taxon>
        <taxon>Oryzinae</taxon>
        <taxon>Oryza</taxon>
        <taxon>Oryza meyeriana</taxon>
    </lineage>
</organism>
<name>A0A6G1BNY3_9ORYZ</name>
<feature type="region of interest" description="Disordered" evidence="1">
    <location>
        <begin position="1"/>
        <end position="28"/>
    </location>
</feature>
<evidence type="ECO:0000256" key="1">
    <source>
        <dbReference type="SAM" id="MobiDB-lite"/>
    </source>
</evidence>
<feature type="compositionally biased region" description="Basic and acidic residues" evidence="1">
    <location>
        <begin position="1"/>
        <end position="10"/>
    </location>
</feature>